<protein>
    <submittedName>
        <fullName evidence="1">Uncharacterized protein</fullName>
    </submittedName>
</protein>
<evidence type="ECO:0000313" key="2">
    <source>
        <dbReference type="Proteomes" id="UP000041770"/>
    </source>
</evidence>
<dbReference type="AlphaFoldDB" id="A0A655VCG0"/>
<accession>A0A655VCG0</accession>
<evidence type="ECO:0000313" key="1">
    <source>
        <dbReference type="EMBL" id="CSC49904.1"/>
    </source>
</evidence>
<gene>
    <name evidence="1" type="ORF">ERS013200_01526</name>
</gene>
<name>A0A655VCG0_VIBCL</name>
<reference evidence="1 2" key="1">
    <citation type="submission" date="2015-07" db="EMBL/GenBank/DDBJ databases">
        <authorList>
            <consortium name="Pathogen Informatics"/>
        </authorList>
    </citation>
    <scope>NUCLEOTIDE SEQUENCE [LARGE SCALE GENOMIC DNA]</scope>
    <source>
        <strain evidence="1 2">A316</strain>
    </source>
</reference>
<dbReference type="EMBL" id="CWQY01000008">
    <property type="protein sequence ID" value="CSC49904.1"/>
    <property type="molecule type" value="Genomic_DNA"/>
</dbReference>
<organism evidence="1 2">
    <name type="scientific">Vibrio cholerae</name>
    <dbReference type="NCBI Taxonomy" id="666"/>
    <lineage>
        <taxon>Bacteria</taxon>
        <taxon>Pseudomonadati</taxon>
        <taxon>Pseudomonadota</taxon>
        <taxon>Gammaproteobacteria</taxon>
        <taxon>Vibrionales</taxon>
        <taxon>Vibrionaceae</taxon>
        <taxon>Vibrio</taxon>
    </lineage>
</organism>
<sequence>MGHHVAVFTQCGNPAKLLFILTAARRKTKFGQLFFQLIGIEVNLAINAIHHTVFKPHCCFPLVRKPDMIGEDAENVLPRMQKKRHIFQLLLCFA</sequence>
<proteinExistence type="predicted"/>
<dbReference type="Proteomes" id="UP000041770">
    <property type="component" value="Unassembled WGS sequence"/>
</dbReference>